<name>A0A4Z2FE66_9TELE</name>
<proteinExistence type="predicted"/>
<comment type="caution">
    <text evidence="1">The sequence shown here is derived from an EMBL/GenBank/DDBJ whole genome shotgun (WGS) entry which is preliminary data.</text>
</comment>
<evidence type="ECO:0000313" key="1">
    <source>
        <dbReference type="EMBL" id="TNN39429.1"/>
    </source>
</evidence>
<organism evidence="1 2">
    <name type="scientific">Liparis tanakae</name>
    <name type="common">Tanaka's snailfish</name>
    <dbReference type="NCBI Taxonomy" id="230148"/>
    <lineage>
        <taxon>Eukaryota</taxon>
        <taxon>Metazoa</taxon>
        <taxon>Chordata</taxon>
        <taxon>Craniata</taxon>
        <taxon>Vertebrata</taxon>
        <taxon>Euteleostomi</taxon>
        <taxon>Actinopterygii</taxon>
        <taxon>Neopterygii</taxon>
        <taxon>Teleostei</taxon>
        <taxon>Neoteleostei</taxon>
        <taxon>Acanthomorphata</taxon>
        <taxon>Eupercaria</taxon>
        <taxon>Perciformes</taxon>
        <taxon>Cottioidei</taxon>
        <taxon>Cottales</taxon>
        <taxon>Liparidae</taxon>
        <taxon>Liparis</taxon>
    </lineage>
</organism>
<keyword evidence="2" id="KW-1185">Reference proteome</keyword>
<sequence length="288" mass="31633">MGSMLRGKRRMLKSASDTKAFWASSTFFSSLRTYTAKVNRATCRATRGRGEGRSSQREERPFQMILMTRSSLSRIFDTLSLKASSQAYSFSTLMPFSISFISLMRLSLLFIWATCSTNNTKEPGCFFSPYLPEEVEGQHHLQRGGPDHVDVGDEVHEALSVHRHQVDHLSHRGDGSYDGGAQTHARDKADVEVLLEDERLHTGADEEQRRVEVAVPVGGAGVVDEADQQPGAKSSDGSLVFWALTIKISASSAARPSGPSPGGAFLGEYNVFCSVLTGEKFLTRNTKH</sequence>
<accession>A0A4Z2FE66</accession>
<protein>
    <submittedName>
        <fullName evidence="1">Uncharacterized protein</fullName>
    </submittedName>
</protein>
<reference evidence="1 2" key="1">
    <citation type="submission" date="2019-03" db="EMBL/GenBank/DDBJ databases">
        <title>First draft genome of Liparis tanakae, snailfish: a comprehensive survey of snailfish specific genes.</title>
        <authorList>
            <person name="Kim W."/>
            <person name="Song I."/>
            <person name="Jeong J.-H."/>
            <person name="Kim D."/>
            <person name="Kim S."/>
            <person name="Ryu S."/>
            <person name="Song J.Y."/>
            <person name="Lee S.K."/>
        </authorList>
    </citation>
    <scope>NUCLEOTIDE SEQUENCE [LARGE SCALE GENOMIC DNA]</scope>
    <source>
        <tissue evidence="1">Muscle</tissue>
    </source>
</reference>
<dbReference type="Proteomes" id="UP000314294">
    <property type="component" value="Unassembled WGS sequence"/>
</dbReference>
<evidence type="ECO:0000313" key="2">
    <source>
        <dbReference type="Proteomes" id="UP000314294"/>
    </source>
</evidence>
<dbReference type="EMBL" id="SRLO01001281">
    <property type="protein sequence ID" value="TNN39429.1"/>
    <property type="molecule type" value="Genomic_DNA"/>
</dbReference>
<dbReference type="AlphaFoldDB" id="A0A4Z2FE66"/>
<gene>
    <name evidence="1" type="ORF">EYF80_050408</name>
</gene>